<evidence type="ECO:0000313" key="2">
    <source>
        <dbReference type="Proteomes" id="UP001163603"/>
    </source>
</evidence>
<reference evidence="2" key="1">
    <citation type="journal article" date="2023" name="G3 (Bethesda)">
        <title>Genome assembly and association tests identify interacting loci associated with vigor, precocity, and sex in interspecific pistachio rootstocks.</title>
        <authorList>
            <person name="Palmer W."/>
            <person name="Jacygrad E."/>
            <person name="Sagayaradj S."/>
            <person name="Cavanaugh K."/>
            <person name="Han R."/>
            <person name="Bertier L."/>
            <person name="Beede B."/>
            <person name="Kafkas S."/>
            <person name="Golino D."/>
            <person name="Preece J."/>
            <person name="Michelmore R."/>
        </authorList>
    </citation>
    <scope>NUCLEOTIDE SEQUENCE [LARGE SCALE GENOMIC DNA]</scope>
</reference>
<gene>
    <name evidence="1" type="ORF">Pint_30333</name>
</gene>
<keyword evidence="2" id="KW-1185">Reference proteome</keyword>
<comment type="caution">
    <text evidence="1">The sequence shown here is derived from an EMBL/GenBank/DDBJ whole genome shotgun (WGS) entry which is preliminary data.</text>
</comment>
<sequence>MAADKDPRTPLCKYVKNYMKIHEQTENLKGKLADLKSCIQRIKEKVNAESRQVISPRLKPDVVEWLKNTEKIIEQAQDIEQKVKDAKMFSLKHFQREIQDVDKMIEEMEKLRRSGLELEDQKLVNEAPLARGVERTTTTLIGETMKKNMGEIWEYLTGNEVVKIGVCGMGGIGKTNIMEHINNKLRKDAHDKFEYVVWITVSQAFELVKLQEQIAAGLQVTLKEKNDTKILAETLKKESAKKKFVLILDDMWEEIKLEEVGIPEPTRENGCKLVITTRSIDVCDSMKCKVLKLKLLTEAEAWELFSEKVGNINSDDPELEEIAKSVLRQCAGLPFAIVTAAGSMKERHDIEVWRYALEELSQKKVDICKQLRLSYDRLKEEKLRHCFLYCALYPEDFKISKNEITGSWIAVGLVDKRKSVQESYAEGLSILKIFVNNFLLESDGDGRWVKMHSLLRDMAVHITSESPRFMIKSGLQLRKSPEEEEWKETNPERASLMWNEISEIPSNMSPNCPTLSTLLLQRNPVENIPESFFVNMKELKLLDLSYTKVEALPSSISDLTNLRTLLLQFCEKLQHVPSLEKLSSLLTLDLRCTSIKKVPDGIEKLVNLTYLNLYSLKIDELPTGKELSQLKGLQELRIYWGKKTLAETVEEAARLNNLETFGGHFHKLDDFNLYVKSLEPERQAPKSYNLLLAPASEFDMSFPVKDVYMKDVTLWDCNISEGEGSVVIPRDVKRLKMNHCDVIRSLNDFMSRGRGLTVLCIHGCRNLQQLSSFKVLSGLTNLEVIDIKSCFEMKEIIAPDVKKQDEEGTSSSEKQIFLPKLRKLQLWFLPELESISKEEINCGVLREIDIRKCPKLRKLPLFVDPPPATTEIKIGKGLWESLEWENANAKYDLHRHCQFMPYY</sequence>
<proteinExistence type="predicted"/>
<dbReference type="EMBL" id="CM047750">
    <property type="protein sequence ID" value="KAJ0008014.1"/>
    <property type="molecule type" value="Genomic_DNA"/>
</dbReference>
<evidence type="ECO:0000313" key="1">
    <source>
        <dbReference type="EMBL" id="KAJ0008014.1"/>
    </source>
</evidence>
<organism evidence="1 2">
    <name type="scientific">Pistacia integerrima</name>
    <dbReference type="NCBI Taxonomy" id="434235"/>
    <lineage>
        <taxon>Eukaryota</taxon>
        <taxon>Viridiplantae</taxon>
        <taxon>Streptophyta</taxon>
        <taxon>Embryophyta</taxon>
        <taxon>Tracheophyta</taxon>
        <taxon>Spermatophyta</taxon>
        <taxon>Magnoliopsida</taxon>
        <taxon>eudicotyledons</taxon>
        <taxon>Gunneridae</taxon>
        <taxon>Pentapetalae</taxon>
        <taxon>rosids</taxon>
        <taxon>malvids</taxon>
        <taxon>Sapindales</taxon>
        <taxon>Anacardiaceae</taxon>
        <taxon>Pistacia</taxon>
    </lineage>
</organism>
<name>A0ACC0X2D0_9ROSI</name>
<accession>A0ACC0X2D0</accession>
<dbReference type="Proteomes" id="UP001163603">
    <property type="component" value="Chromosome 15"/>
</dbReference>
<protein>
    <submittedName>
        <fullName evidence="1">Uncharacterized protein</fullName>
    </submittedName>
</protein>